<reference evidence="2" key="1">
    <citation type="journal article" date="2010" name="Genome Biol.">
        <title>Genome sequence of the necrotrophic plant pathogen Pythium ultimum reveals original pathogenicity mechanisms and effector repertoire.</title>
        <authorList>
            <person name="Levesque C.A."/>
            <person name="Brouwer H."/>
            <person name="Cano L."/>
            <person name="Hamilton J.P."/>
            <person name="Holt C."/>
            <person name="Huitema E."/>
            <person name="Raffaele S."/>
            <person name="Robideau G.P."/>
            <person name="Thines M."/>
            <person name="Win J."/>
            <person name="Zerillo M.M."/>
            <person name="Beakes G.W."/>
            <person name="Boore J.L."/>
            <person name="Busam D."/>
            <person name="Dumas B."/>
            <person name="Ferriera S."/>
            <person name="Fuerstenberg S.I."/>
            <person name="Gachon C.M."/>
            <person name="Gaulin E."/>
            <person name="Govers F."/>
            <person name="Grenville-Briggs L."/>
            <person name="Horner N."/>
            <person name="Hostetler J."/>
            <person name="Jiang R.H."/>
            <person name="Johnson J."/>
            <person name="Krajaejun T."/>
            <person name="Lin H."/>
            <person name="Meijer H.J."/>
            <person name="Moore B."/>
            <person name="Morris P."/>
            <person name="Phuntmart V."/>
            <person name="Puiu D."/>
            <person name="Shetty J."/>
            <person name="Stajich J.E."/>
            <person name="Tripathy S."/>
            <person name="Wawra S."/>
            <person name="van West P."/>
            <person name="Whitty B.R."/>
            <person name="Coutinho P.M."/>
            <person name="Henrissat B."/>
            <person name="Martin F."/>
            <person name="Thomas P.D."/>
            <person name="Tyler B.M."/>
            <person name="De Vries R.P."/>
            <person name="Kamoun S."/>
            <person name="Yandell M."/>
            <person name="Tisserat N."/>
            <person name="Buell C.R."/>
        </authorList>
    </citation>
    <scope>NUCLEOTIDE SEQUENCE</scope>
    <source>
        <strain evidence="2">DAOM:BR144</strain>
    </source>
</reference>
<dbReference type="AlphaFoldDB" id="K3WQP1"/>
<evidence type="ECO:0000313" key="1">
    <source>
        <dbReference type="EnsemblProtists" id="PYU1_T007283"/>
    </source>
</evidence>
<dbReference type="GO" id="GO:0003676">
    <property type="term" value="F:nucleic acid binding"/>
    <property type="evidence" value="ECO:0007669"/>
    <property type="project" value="InterPro"/>
</dbReference>
<dbReference type="Proteomes" id="UP000019132">
    <property type="component" value="Unassembled WGS sequence"/>
</dbReference>
<reference evidence="1" key="3">
    <citation type="submission" date="2015-02" db="UniProtKB">
        <authorList>
            <consortium name="EnsemblProtists"/>
        </authorList>
    </citation>
    <scope>IDENTIFICATION</scope>
    <source>
        <strain evidence="1">DAOM BR144</strain>
    </source>
</reference>
<dbReference type="InterPro" id="IPR036397">
    <property type="entry name" value="RNaseH_sf"/>
</dbReference>
<dbReference type="HOGENOM" id="CLU_136387_1_0_1"/>
<evidence type="ECO:0008006" key="3">
    <source>
        <dbReference type="Google" id="ProtNLM"/>
    </source>
</evidence>
<dbReference type="eggNOG" id="ENOG502T3SR">
    <property type="taxonomic scope" value="Eukaryota"/>
</dbReference>
<dbReference type="Gene3D" id="3.30.420.10">
    <property type="entry name" value="Ribonuclease H-like superfamily/Ribonuclease H"/>
    <property type="match status" value="1"/>
</dbReference>
<dbReference type="EnsemblProtists" id="PYU1_T007283">
    <property type="protein sequence ID" value="PYU1_T007283"/>
    <property type="gene ID" value="PYU1_G007268"/>
</dbReference>
<keyword evidence="2" id="KW-1185">Reference proteome</keyword>
<dbReference type="PANTHER" id="PTHR33939">
    <property type="entry name" value="PROTEIN CBG22215"/>
    <property type="match status" value="1"/>
</dbReference>
<organism evidence="1 2">
    <name type="scientific">Globisporangium ultimum (strain ATCC 200006 / CBS 805.95 / DAOM BR144)</name>
    <name type="common">Pythium ultimum</name>
    <dbReference type="NCBI Taxonomy" id="431595"/>
    <lineage>
        <taxon>Eukaryota</taxon>
        <taxon>Sar</taxon>
        <taxon>Stramenopiles</taxon>
        <taxon>Oomycota</taxon>
        <taxon>Peronosporomycetes</taxon>
        <taxon>Pythiales</taxon>
        <taxon>Pythiaceae</taxon>
        <taxon>Globisporangium</taxon>
    </lineage>
</organism>
<sequence length="126" mass="14644">MEEDYNKLTRPEVYKIYKENAPKLIYEVSVLAQQHGCNVLFLPVGHPELNPIELMWSRLKGFIAQRNVNFSLQEIEKLAHEFIDTFDAATWAKYAEHCVKVENEYLSAADYIELNDLSEDFSDNDA</sequence>
<accession>K3WQP1</accession>
<reference evidence="2" key="2">
    <citation type="submission" date="2010-04" db="EMBL/GenBank/DDBJ databases">
        <authorList>
            <person name="Buell R."/>
            <person name="Hamilton J."/>
            <person name="Hostetler J."/>
        </authorList>
    </citation>
    <scope>NUCLEOTIDE SEQUENCE [LARGE SCALE GENOMIC DNA]</scope>
    <source>
        <strain evidence="2">DAOM:BR144</strain>
    </source>
</reference>
<dbReference type="VEuPathDB" id="FungiDB:PYU1_G007268"/>
<name>K3WQP1_GLOUD</name>
<proteinExistence type="predicted"/>
<dbReference type="InParanoid" id="K3WQP1"/>
<protein>
    <recommendedName>
        <fullName evidence="3">Tc1-like transposase DDE domain-containing protein</fullName>
    </recommendedName>
</protein>
<evidence type="ECO:0000313" key="2">
    <source>
        <dbReference type="Proteomes" id="UP000019132"/>
    </source>
</evidence>
<dbReference type="EMBL" id="GL376629">
    <property type="status" value="NOT_ANNOTATED_CDS"/>
    <property type="molecule type" value="Genomic_DNA"/>
</dbReference>
<dbReference type="PANTHER" id="PTHR33939:SF1">
    <property type="entry name" value="DUF4371 DOMAIN-CONTAINING PROTEIN"/>
    <property type="match status" value="1"/>
</dbReference>